<keyword evidence="2" id="KW-0255">Endonuclease</keyword>
<dbReference type="PIRSF" id="PIRSF000887">
    <property type="entry name" value="Pesterase_MJ0037"/>
    <property type="match status" value="1"/>
</dbReference>
<keyword evidence="2" id="KW-0436">Ligase</keyword>
<comment type="caution">
    <text evidence="2">The sequence shown here is derived from an EMBL/GenBank/DDBJ whole genome shotgun (WGS) entry which is preliminary data.</text>
</comment>
<evidence type="ECO:0000313" key="3">
    <source>
        <dbReference type="Proteomes" id="UP001597012"/>
    </source>
</evidence>
<dbReference type="GO" id="GO:0004519">
    <property type="term" value="F:endonuclease activity"/>
    <property type="evidence" value="ECO:0007669"/>
    <property type="project" value="UniProtKB-KW"/>
</dbReference>
<name>A0ABW3B009_9FLAO</name>
<keyword evidence="2" id="KW-0540">Nuclease</keyword>
<proteinExistence type="predicted"/>
<dbReference type="PANTHER" id="PTHR39323">
    <property type="entry name" value="BLR1149 PROTEIN"/>
    <property type="match status" value="1"/>
</dbReference>
<dbReference type="Proteomes" id="UP001597012">
    <property type="component" value="Unassembled WGS sequence"/>
</dbReference>
<dbReference type="NCBIfam" id="TIGR04123">
    <property type="entry name" value="P_estr_lig_assc"/>
    <property type="match status" value="1"/>
</dbReference>
<keyword evidence="2" id="KW-0378">Hydrolase</keyword>
<dbReference type="Pfam" id="PF00149">
    <property type="entry name" value="Metallophos"/>
    <property type="match status" value="1"/>
</dbReference>
<dbReference type="Gene3D" id="3.60.21.10">
    <property type="match status" value="1"/>
</dbReference>
<accession>A0ABW3B009</accession>
<sequence>MTHPIQIHNQNFKMHASGVLFWEDRSMLLISDVHLGKVSHFRKFGAAVPQQAVQKNFTAMDTAITFFNPKTVLFMGDLFHSSLNTEWELFETWVTAQSVQFILVSGNHDIISPLKYEALGVEVIEELVLNTFLFTHHPEERDGFFNFCGHIHPAIKLTGFGRQMVRLPCFYKSPLQMILPAFGTFTGTYTLEAKKDCEVFALLGDAVLPVTLTESKRKGRSSKR</sequence>
<dbReference type="SUPFAM" id="SSF56300">
    <property type="entry name" value="Metallo-dependent phosphatases"/>
    <property type="match status" value="1"/>
</dbReference>
<gene>
    <name evidence="2" type="primary">pdeM</name>
    <name evidence="2" type="ORF">ACFQZJ_01865</name>
</gene>
<reference evidence="3" key="1">
    <citation type="journal article" date="2019" name="Int. J. Syst. Evol. Microbiol.">
        <title>The Global Catalogue of Microorganisms (GCM) 10K type strain sequencing project: providing services to taxonomists for standard genome sequencing and annotation.</title>
        <authorList>
            <consortium name="The Broad Institute Genomics Platform"/>
            <consortium name="The Broad Institute Genome Sequencing Center for Infectious Disease"/>
            <person name="Wu L."/>
            <person name="Ma J."/>
        </authorList>
    </citation>
    <scope>NUCLEOTIDE SEQUENCE [LARGE SCALE GENOMIC DNA]</scope>
    <source>
        <strain evidence="3">CCUG 61948</strain>
    </source>
</reference>
<evidence type="ECO:0000259" key="1">
    <source>
        <dbReference type="Pfam" id="PF00149"/>
    </source>
</evidence>
<evidence type="ECO:0000313" key="2">
    <source>
        <dbReference type="EMBL" id="MFD0796191.1"/>
    </source>
</evidence>
<dbReference type="InterPro" id="IPR004843">
    <property type="entry name" value="Calcineurin-like_PHP"/>
</dbReference>
<dbReference type="EMBL" id="JBHTHY010000003">
    <property type="protein sequence ID" value="MFD0796191.1"/>
    <property type="molecule type" value="Genomic_DNA"/>
</dbReference>
<dbReference type="InterPro" id="IPR024173">
    <property type="entry name" value="Pesterase_MJ0037-like"/>
</dbReference>
<protein>
    <submittedName>
        <fullName evidence="2">Ligase-associated DNA damage response endonuclease PdeM</fullName>
        <ecNumber evidence="2">3.1.-.-</ecNumber>
    </submittedName>
</protein>
<dbReference type="PANTHER" id="PTHR39323:SF1">
    <property type="entry name" value="BLR1149 PROTEIN"/>
    <property type="match status" value="1"/>
</dbReference>
<dbReference type="RefSeq" id="WP_379931875.1">
    <property type="nucleotide sequence ID" value="NZ_JBHTHY010000003.1"/>
</dbReference>
<dbReference type="GO" id="GO:0016787">
    <property type="term" value="F:hydrolase activity"/>
    <property type="evidence" value="ECO:0007669"/>
    <property type="project" value="UniProtKB-KW"/>
</dbReference>
<organism evidence="2 3">
    <name type="scientific">Maribacter chungangensis</name>
    <dbReference type="NCBI Taxonomy" id="1069117"/>
    <lineage>
        <taxon>Bacteria</taxon>
        <taxon>Pseudomonadati</taxon>
        <taxon>Bacteroidota</taxon>
        <taxon>Flavobacteriia</taxon>
        <taxon>Flavobacteriales</taxon>
        <taxon>Flavobacteriaceae</taxon>
        <taxon>Maribacter</taxon>
    </lineage>
</organism>
<feature type="domain" description="Calcineurin-like phosphoesterase" evidence="1">
    <location>
        <begin position="28"/>
        <end position="134"/>
    </location>
</feature>
<keyword evidence="3" id="KW-1185">Reference proteome</keyword>
<dbReference type="InterPro" id="IPR026336">
    <property type="entry name" value="PdeM-like"/>
</dbReference>
<dbReference type="GO" id="GO:0016874">
    <property type="term" value="F:ligase activity"/>
    <property type="evidence" value="ECO:0007669"/>
    <property type="project" value="UniProtKB-KW"/>
</dbReference>
<dbReference type="InterPro" id="IPR029052">
    <property type="entry name" value="Metallo-depent_PP-like"/>
</dbReference>
<dbReference type="EC" id="3.1.-.-" evidence="2"/>